<dbReference type="CDD" id="cd05233">
    <property type="entry name" value="SDR_c"/>
    <property type="match status" value="1"/>
</dbReference>
<dbReference type="AlphaFoldDB" id="A0A6I3M7T7"/>
<dbReference type="InterPro" id="IPR057326">
    <property type="entry name" value="KR_dom"/>
</dbReference>
<evidence type="ECO:0000256" key="1">
    <source>
        <dbReference type="ARBA" id="ARBA00006484"/>
    </source>
</evidence>
<dbReference type="Gene3D" id="3.40.50.720">
    <property type="entry name" value="NAD(P)-binding Rossmann-like Domain"/>
    <property type="match status" value="1"/>
</dbReference>
<reference evidence="4 5" key="1">
    <citation type="submission" date="2019-11" db="EMBL/GenBank/DDBJ databases">
        <title>Agromyces kandeliae sp. nov., isolated from mangrove soil.</title>
        <authorList>
            <person name="Wang R."/>
        </authorList>
    </citation>
    <scope>NUCLEOTIDE SEQUENCE [LARGE SCALE GENOMIC DNA]</scope>
    <source>
        <strain evidence="4 5">JCM 11433</strain>
    </source>
</reference>
<keyword evidence="5" id="KW-1185">Reference proteome</keyword>
<accession>A0A6I3M7T7</accession>
<dbReference type="PANTHER" id="PTHR43477">
    <property type="entry name" value="DIHYDROANTICAPSIN 7-DEHYDROGENASE"/>
    <property type="match status" value="1"/>
</dbReference>
<dbReference type="Proteomes" id="UP000433071">
    <property type="component" value="Unassembled WGS sequence"/>
</dbReference>
<name>A0A6I3M7T7_9MICO</name>
<dbReference type="PRINTS" id="PR00081">
    <property type="entry name" value="GDHRDH"/>
</dbReference>
<comment type="similarity">
    <text evidence="1">Belongs to the short-chain dehydrogenases/reductases (SDR) family.</text>
</comment>
<dbReference type="PANTHER" id="PTHR43477:SF1">
    <property type="entry name" value="DIHYDROANTICAPSIN 7-DEHYDROGENASE"/>
    <property type="match status" value="1"/>
</dbReference>
<dbReference type="SUPFAM" id="SSF51735">
    <property type="entry name" value="NAD(P)-binding Rossmann-fold domains"/>
    <property type="match status" value="1"/>
</dbReference>
<gene>
    <name evidence="4" type="ORF">GJ743_14395</name>
</gene>
<dbReference type="OrthoDB" id="9806974at2"/>
<sequence length="235" mass="24575">MSERTTVVVGGTSGIGLEIAKAVVARGDRVVLTGRDQARANEVAASIGDRATGVAVDISEPETIAERLAPIGPVHGLVLAAIERHANTVREYDVARATRLVTLKLVGYTQVVHTLLGRMEESVDTGIVLFGGRAKDAPYPGSTTVSTINGGVEGLVRSLALELAPMRVNGLHPGIVGDSPFWAGKPEGVLDGYRSRTPGGELATMADIVGATVFLLENRGVSGTNLCVDRGWRIT</sequence>
<dbReference type="RefSeq" id="WP_155052596.1">
    <property type="nucleotide sequence ID" value="NZ_BAAAIB010000002.1"/>
</dbReference>
<proteinExistence type="inferred from homology"/>
<dbReference type="EMBL" id="WMLB01000033">
    <property type="protein sequence ID" value="MTH69559.1"/>
    <property type="molecule type" value="Genomic_DNA"/>
</dbReference>
<comment type="caution">
    <text evidence="4">The sequence shown here is derived from an EMBL/GenBank/DDBJ whole genome shotgun (WGS) entry which is preliminary data.</text>
</comment>
<evidence type="ECO:0000313" key="4">
    <source>
        <dbReference type="EMBL" id="MTH69559.1"/>
    </source>
</evidence>
<dbReference type="GO" id="GO:0016491">
    <property type="term" value="F:oxidoreductase activity"/>
    <property type="evidence" value="ECO:0007669"/>
    <property type="project" value="UniProtKB-KW"/>
</dbReference>
<organism evidence="4 5">
    <name type="scientific">Agromyces bracchium</name>
    <dbReference type="NCBI Taxonomy" id="88376"/>
    <lineage>
        <taxon>Bacteria</taxon>
        <taxon>Bacillati</taxon>
        <taxon>Actinomycetota</taxon>
        <taxon>Actinomycetes</taxon>
        <taxon>Micrococcales</taxon>
        <taxon>Microbacteriaceae</taxon>
        <taxon>Agromyces</taxon>
    </lineage>
</organism>
<evidence type="ECO:0000259" key="3">
    <source>
        <dbReference type="SMART" id="SM00822"/>
    </source>
</evidence>
<keyword evidence="2" id="KW-0560">Oxidoreductase</keyword>
<protein>
    <submittedName>
        <fullName evidence="4">SDR family oxidoreductase</fullName>
    </submittedName>
</protein>
<dbReference type="InterPro" id="IPR002347">
    <property type="entry name" value="SDR_fam"/>
</dbReference>
<evidence type="ECO:0000313" key="5">
    <source>
        <dbReference type="Proteomes" id="UP000433071"/>
    </source>
</evidence>
<dbReference type="InterPro" id="IPR036291">
    <property type="entry name" value="NAD(P)-bd_dom_sf"/>
</dbReference>
<evidence type="ECO:0000256" key="2">
    <source>
        <dbReference type="ARBA" id="ARBA00023002"/>
    </source>
</evidence>
<dbReference type="Pfam" id="PF13561">
    <property type="entry name" value="adh_short_C2"/>
    <property type="match status" value="1"/>
</dbReference>
<feature type="domain" description="Ketoreductase" evidence="3">
    <location>
        <begin position="4"/>
        <end position="179"/>
    </location>
</feature>
<dbReference type="InterPro" id="IPR051122">
    <property type="entry name" value="SDR_DHRS6-like"/>
</dbReference>
<dbReference type="SMART" id="SM00822">
    <property type="entry name" value="PKS_KR"/>
    <property type="match status" value="1"/>
</dbReference>